<dbReference type="InterPro" id="IPR051163">
    <property type="entry name" value="Sodium:Solute_Symporter_SSF"/>
</dbReference>
<comment type="similarity">
    <text evidence="2 11">Belongs to the sodium:solute symporter (SSF) (TC 2.A.21) family.</text>
</comment>
<keyword evidence="14" id="KW-1185">Reference proteome</keyword>
<keyword evidence="6 12" id="KW-1133">Transmembrane helix</keyword>
<dbReference type="Gene3D" id="1.20.1730.10">
    <property type="entry name" value="Sodium/glucose cotransporter"/>
    <property type="match status" value="1"/>
</dbReference>
<dbReference type="GO" id="GO:0006814">
    <property type="term" value="P:sodium ion transport"/>
    <property type="evidence" value="ECO:0007669"/>
    <property type="project" value="UniProtKB-KW"/>
</dbReference>
<keyword evidence="10" id="KW-0739">Sodium transport</keyword>
<feature type="transmembrane region" description="Helical" evidence="12">
    <location>
        <begin position="232"/>
        <end position="250"/>
    </location>
</feature>
<proteinExistence type="inferred from homology"/>
<dbReference type="Proteomes" id="UP001139193">
    <property type="component" value="Unassembled WGS sequence"/>
</dbReference>
<feature type="transmembrane region" description="Helical" evidence="12">
    <location>
        <begin position="182"/>
        <end position="200"/>
    </location>
</feature>
<reference evidence="13" key="1">
    <citation type="submission" date="2022-03" db="EMBL/GenBank/DDBJ databases">
        <title>Bacterial whole genome sequence for Hymenobacter sp. DH14.</title>
        <authorList>
            <person name="Le V."/>
        </authorList>
    </citation>
    <scope>NUCLEOTIDE SEQUENCE</scope>
    <source>
        <strain evidence="13">DH14</strain>
    </source>
</reference>
<accession>A0A9X2AGC4</accession>
<gene>
    <name evidence="13" type="ORF">MON38_01850</name>
</gene>
<feature type="transmembrane region" description="Helical" evidence="12">
    <location>
        <begin position="382"/>
        <end position="401"/>
    </location>
</feature>
<dbReference type="EMBL" id="JALBGC010000001">
    <property type="protein sequence ID" value="MCI1186145.1"/>
    <property type="molecule type" value="Genomic_DNA"/>
</dbReference>
<sequence length="501" mass="55471">MSPTLVLSLVAGYFVVLIIIALLTSRGATSESFFVANRNAPWYMVAFAMIGTSLSGVTFISVPGNVYGKSWSYLAVALGFVAGYVVIGTVLMPLYYRLRLVSIYSYLEQRFGYWSYKTGALFFLISRSLGSALRLYLVAGVLQLAVFDAMGVPFAVTVVVSILFIYLYTFKGGLKTILWTDTFQTLAMLSCVALSIYFMSDALNYSFAKLITSVKESPMSQVYFSDFRDDKFFWKQFASGMFITIVMTGLDQDLMQKNLSCRSLGEAQKNLFWFTPVIVCVNILFLTLGVLMYQYAAARGLKLAELPQLLNLKGTLDTDKVFPFLATTQFSLTAGIIFILGIIAVTYASADSALTSLTTSFCIDFLDIKKYPEAQQTRLRQLTHLGWSVVLIVIILIFRVLNEQSLIDAVYKAAGFTYGPLLGLFAFGIFTHRQLRDRLVLPTCVAAVSLTLLIVTHSVEWLNGYKFGFEILLLNGALVYLGLLLISRPTEAAPAPANLPA</sequence>
<feature type="transmembrane region" description="Helical" evidence="12">
    <location>
        <begin position="119"/>
        <end position="146"/>
    </location>
</feature>
<evidence type="ECO:0000256" key="3">
    <source>
        <dbReference type="ARBA" id="ARBA00022448"/>
    </source>
</evidence>
<feature type="transmembrane region" description="Helical" evidence="12">
    <location>
        <begin position="152"/>
        <end position="170"/>
    </location>
</feature>
<keyword evidence="8" id="KW-0406">Ion transport</keyword>
<evidence type="ECO:0000256" key="4">
    <source>
        <dbReference type="ARBA" id="ARBA00022475"/>
    </source>
</evidence>
<dbReference type="InterPro" id="IPR038377">
    <property type="entry name" value="Na/Glc_symporter_sf"/>
</dbReference>
<evidence type="ECO:0000256" key="11">
    <source>
        <dbReference type="RuleBase" id="RU362091"/>
    </source>
</evidence>
<feature type="transmembrane region" description="Helical" evidence="12">
    <location>
        <begin position="465"/>
        <end position="486"/>
    </location>
</feature>
<dbReference type="InterPro" id="IPR001734">
    <property type="entry name" value="Na/solute_symporter"/>
</dbReference>
<evidence type="ECO:0000256" key="1">
    <source>
        <dbReference type="ARBA" id="ARBA00004651"/>
    </source>
</evidence>
<evidence type="ECO:0000256" key="6">
    <source>
        <dbReference type="ARBA" id="ARBA00022989"/>
    </source>
</evidence>
<comment type="subcellular location">
    <subcellularLocation>
        <location evidence="1">Cell membrane</location>
        <topology evidence="1">Multi-pass membrane protein</topology>
    </subcellularLocation>
</comment>
<evidence type="ECO:0000256" key="2">
    <source>
        <dbReference type="ARBA" id="ARBA00006434"/>
    </source>
</evidence>
<feature type="transmembrane region" description="Helical" evidence="12">
    <location>
        <begin position="413"/>
        <end position="432"/>
    </location>
</feature>
<keyword evidence="7" id="KW-0915">Sodium</keyword>
<name>A0A9X2AGC4_9BACT</name>
<dbReference type="GO" id="GO:0005886">
    <property type="term" value="C:plasma membrane"/>
    <property type="evidence" value="ECO:0007669"/>
    <property type="project" value="UniProtKB-SubCell"/>
</dbReference>
<dbReference type="PROSITE" id="PS50283">
    <property type="entry name" value="NA_SOLUT_SYMP_3"/>
    <property type="match status" value="1"/>
</dbReference>
<feature type="transmembrane region" description="Helical" evidence="12">
    <location>
        <begin position="271"/>
        <end position="296"/>
    </location>
</feature>
<comment type="caution">
    <text evidence="13">The sequence shown here is derived from an EMBL/GenBank/DDBJ whole genome shotgun (WGS) entry which is preliminary data.</text>
</comment>
<dbReference type="CDD" id="cd10326">
    <property type="entry name" value="SLC5sbd_NIS-like"/>
    <property type="match status" value="1"/>
</dbReference>
<dbReference type="RefSeq" id="WP_241934427.1">
    <property type="nucleotide sequence ID" value="NZ_JALBGC010000001.1"/>
</dbReference>
<dbReference type="PANTHER" id="PTHR42985:SF47">
    <property type="entry name" value="INTEGRAL MEMBRANE TRANSPORT PROTEIN"/>
    <property type="match status" value="1"/>
</dbReference>
<feature type="transmembrane region" description="Helical" evidence="12">
    <location>
        <begin position="73"/>
        <end position="98"/>
    </location>
</feature>
<evidence type="ECO:0000256" key="5">
    <source>
        <dbReference type="ARBA" id="ARBA00022692"/>
    </source>
</evidence>
<dbReference type="PANTHER" id="PTHR42985">
    <property type="entry name" value="SODIUM-COUPLED MONOCARBOXYLATE TRANSPORTER"/>
    <property type="match status" value="1"/>
</dbReference>
<evidence type="ECO:0000313" key="13">
    <source>
        <dbReference type="EMBL" id="MCI1186145.1"/>
    </source>
</evidence>
<keyword evidence="5 12" id="KW-0812">Transmembrane</keyword>
<evidence type="ECO:0000256" key="10">
    <source>
        <dbReference type="ARBA" id="ARBA00023201"/>
    </source>
</evidence>
<dbReference type="GO" id="GO:0015293">
    <property type="term" value="F:symporter activity"/>
    <property type="evidence" value="ECO:0007669"/>
    <property type="project" value="TreeGrafter"/>
</dbReference>
<feature type="transmembrane region" description="Helical" evidence="12">
    <location>
        <begin position="439"/>
        <end position="459"/>
    </location>
</feature>
<protein>
    <submittedName>
        <fullName evidence="13">Sodium:solute symporter</fullName>
    </submittedName>
</protein>
<feature type="transmembrane region" description="Helical" evidence="12">
    <location>
        <begin position="6"/>
        <end position="28"/>
    </location>
</feature>
<keyword evidence="3" id="KW-0813">Transport</keyword>
<evidence type="ECO:0000256" key="8">
    <source>
        <dbReference type="ARBA" id="ARBA00023065"/>
    </source>
</evidence>
<organism evidence="13 14">
    <name type="scientific">Hymenobacter cyanobacteriorum</name>
    <dbReference type="NCBI Taxonomy" id="2926463"/>
    <lineage>
        <taxon>Bacteria</taxon>
        <taxon>Pseudomonadati</taxon>
        <taxon>Bacteroidota</taxon>
        <taxon>Cytophagia</taxon>
        <taxon>Cytophagales</taxon>
        <taxon>Hymenobacteraceae</taxon>
        <taxon>Hymenobacter</taxon>
    </lineage>
</organism>
<evidence type="ECO:0000256" key="12">
    <source>
        <dbReference type="SAM" id="Phobius"/>
    </source>
</evidence>
<keyword evidence="4" id="KW-1003">Cell membrane</keyword>
<dbReference type="AlphaFoldDB" id="A0A9X2AGC4"/>
<evidence type="ECO:0000256" key="9">
    <source>
        <dbReference type="ARBA" id="ARBA00023136"/>
    </source>
</evidence>
<feature type="transmembrane region" description="Helical" evidence="12">
    <location>
        <begin position="330"/>
        <end position="350"/>
    </location>
</feature>
<evidence type="ECO:0000256" key="7">
    <source>
        <dbReference type="ARBA" id="ARBA00023053"/>
    </source>
</evidence>
<keyword evidence="9 12" id="KW-0472">Membrane</keyword>
<evidence type="ECO:0000313" key="14">
    <source>
        <dbReference type="Proteomes" id="UP001139193"/>
    </source>
</evidence>
<feature type="transmembrane region" description="Helical" evidence="12">
    <location>
        <begin position="40"/>
        <end position="61"/>
    </location>
</feature>
<dbReference type="Pfam" id="PF00474">
    <property type="entry name" value="SSF"/>
    <property type="match status" value="1"/>
</dbReference>